<evidence type="ECO:0000256" key="3">
    <source>
        <dbReference type="RuleBase" id="RU362119"/>
    </source>
</evidence>
<reference evidence="6 7" key="1">
    <citation type="submission" date="2018-06" db="EMBL/GenBank/DDBJ databases">
        <title>Comparative genomics of downy mildews reveals potential adaptations to biotrophy.</title>
        <authorList>
            <person name="Fletcher K."/>
            <person name="Klosterman S.J."/>
            <person name="Derevnina L."/>
            <person name="Martin F."/>
            <person name="Koike S."/>
            <person name="Reyes Chin-Wo S."/>
            <person name="Mou B."/>
            <person name="Michelmore R."/>
        </authorList>
    </citation>
    <scope>NUCLEOTIDE SEQUENCE [LARGE SCALE GENOMIC DNA]</scope>
    <source>
        <strain evidence="6 7">R13</strain>
    </source>
</reference>
<evidence type="ECO:0000313" key="7">
    <source>
        <dbReference type="Proteomes" id="UP000286097"/>
    </source>
</evidence>
<dbReference type="InterPro" id="IPR036907">
    <property type="entry name" value="5'-Nucleotdase_C_sf"/>
</dbReference>
<gene>
    <name evidence="6" type="ORF">DD237_007589</name>
</gene>
<evidence type="ECO:0000256" key="2">
    <source>
        <dbReference type="ARBA" id="ARBA00022729"/>
    </source>
</evidence>
<dbReference type="InterPro" id="IPR008334">
    <property type="entry name" value="5'-Nucleotdase_C"/>
</dbReference>
<accession>A0A3R7W5D2</accession>
<keyword evidence="3" id="KW-0547">Nucleotide-binding</keyword>
<dbReference type="GO" id="GO:0009166">
    <property type="term" value="P:nucleotide catabolic process"/>
    <property type="evidence" value="ECO:0007669"/>
    <property type="project" value="InterPro"/>
</dbReference>
<protein>
    <recommendedName>
        <fullName evidence="8">5'-Nucleotidase C-terminal domain-containing protein</fullName>
    </recommendedName>
</protein>
<dbReference type="Pfam" id="PF00149">
    <property type="entry name" value="Metallophos"/>
    <property type="match status" value="1"/>
</dbReference>
<dbReference type="Gene3D" id="3.90.780.10">
    <property type="entry name" value="5'-Nucleotidase, C-terminal domain"/>
    <property type="match status" value="1"/>
</dbReference>
<comment type="similarity">
    <text evidence="1 3">Belongs to the 5'-nucleotidase family.</text>
</comment>
<dbReference type="InterPro" id="IPR029052">
    <property type="entry name" value="Metallo-depent_PP-like"/>
</dbReference>
<keyword evidence="3" id="KW-0378">Hydrolase</keyword>
<name>A0A3R7W5D2_9STRA</name>
<dbReference type="Gene3D" id="3.60.21.10">
    <property type="match status" value="1"/>
</dbReference>
<evidence type="ECO:0000259" key="4">
    <source>
        <dbReference type="Pfam" id="PF00149"/>
    </source>
</evidence>
<dbReference type="SUPFAM" id="SSF55816">
    <property type="entry name" value="5'-nucleotidase (syn. UDP-sugar hydrolase), C-terminal domain"/>
    <property type="match status" value="1"/>
</dbReference>
<dbReference type="PANTHER" id="PTHR11575:SF48">
    <property type="entry name" value="5'-NUCLEOTIDASE"/>
    <property type="match status" value="1"/>
</dbReference>
<feature type="domain" description="Calcineurin-like phosphoesterase" evidence="4">
    <location>
        <begin position="62"/>
        <end position="238"/>
    </location>
</feature>
<dbReference type="SUPFAM" id="SSF56300">
    <property type="entry name" value="Metallo-dependent phosphatases"/>
    <property type="match status" value="1"/>
</dbReference>
<evidence type="ECO:0000313" key="6">
    <source>
        <dbReference type="EMBL" id="RQM11769.1"/>
    </source>
</evidence>
<dbReference type="AlphaFoldDB" id="A0A3R7W5D2"/>
<dbReference type="Proteomes" id="UP000286097">
    <property type="component" value="Unassembled WGS sequence"/>
</dbReference>
<dbReference type="Pfam" id="PF02872">
    <property type="entry name" value="5_nucleotid_C"/>
    <property type="match status" value="1"/>
</dbReference>
<dbReference type="InterPro" id="IPR006179">
    <property type="entry name" value="5_nucleotidase/apyrase"/>
</dbReference>
<comment type="caution">
    <text evidence="6">The sequence shown here is derived from an EMBL/GenBank/DDBJ whole genome shotgun (WGS) entry which is preliminary data.</text>
</comment>
<keyword evidence="2 3" id="KW-0732">Signal</keyword>
<dbReference type="PANTHER" id="PTHR11575">
    <property type="entry name" value="5'-NUCLEOTIDASE-RELATED"/>
    <property type="match status" value="1"/>
</dbReference>
<dbReference type="EMBL" id="QKXF01000389">
    <property type="protein sequence ID" value="RQM11769.1"/>
    <property type="molecule type" value="Genomic_DNA"/>
</dbReference>
<dbReference type="VEuPathDB" id="FungiDB:DD237_007589"/>
<dbReference type="GO" id="GO:0016787">
    <property type="term" value="F:hydrolase activity"/>
    <property type="evidence" value="ECO:0007669"/>
    <property type="project" value="UniProtKB-KW"/>
</dbReference>
<dbReference type="PRINTS" id="PR01607">
    <property type="entry name" value="APYRASEFAMLY"/>
</dbReference>
<evidence type="ECO:0000256" key="1">
    <source>
        <dbReference type="ARBA" id="ARBA00006654"/>
    </source>
</evidence>
<organism evidence="6 7">
    <name type="scientific">Peronospora effusa</name>
    <dbReference type="NCBI Taxonomy" id="542832"/>
    <lineage>
        <taxon>Eukaryota</taxon>
        <taxon>Sar</taxon>
        <taxon>Stramenopiles</taxon>
        <taxon>Oomycota</taxon>
        <taxon>Peronosporomycetes</taxon>
        <taxon>Peronosporales</taxon>
        <taxon>Peronosporaceae</taxon>
        <taxon>Peronospora</taxon>
    </lineage>
</organism>
<feature type="signal peptide" evidence="3">
    <location>
        <begin position="1"/>
        <end position="24"/>
    </location>
</feature>
<feature type="chain" id="PRO_5018379721" description="5'-Nucleotidase C-terminal domain-containing protein" evidence="3">
    <location>
        <begin position="25"/>
        <end position="541"/>
    </location>
</feature>
<feature type="domain" description="5'-Nucleotidase C-terminal" evidence="5">
    <location>
        <begin position="323"/>
        <end position="471"/>
    </location>
</feature>
<proteinExistence type="inferred from homology"/>
<sequence>MVQLSKSLVFVLGGIIVSINGAQSRTLTANLDILSYNDVYEMLQDTVDGLKLGGPSRVVPIAKAMREMNPNSLVLFAGDTVSPSLWSTEFNGQHMVKAHNAIGLDYASLGNHEFDFGLDNFMNVILASNFSWLNANCYEIATRKLLRGTVPNAIRTLTDATNGHISVGIFGVMYDMNSTNKGLYWVDPIKAAREQVALLQAQKVDIIIALTHQLMADDNRLSKEVSGIDFIIGGHDHTSTLQTNYGTPYVKADFDFRSIWKTHIEYYAADTVNNRKALMTHEAIPIVESMPTDSNLDAVIATYQEEMDALGKQIIGSLCENMDLRQSTVRTQDSKIGHLFADASLQYYGSSSVDIAVMNGGGIRGDKVVAAGSLSQGEVLSWSPFGNTLMTIKTNGASLKQFLNREMVGSCGDSVIKENGFYVHPSGFNYTFACTGIDVGTVSSLTWLNHPTNSGEIKDTDEFVMALSNFLYATEYAVIDGITAIVKVSEAEAERVDTALEAYVVKFPNGAVCLPPEQRSSLYLNGLKIEPRQEHSRNTNR</sequence>
<dbReference type="GO" id="GO:0000166">
    <property type="term" value="F:nucleotide binding"/>
    <property type="evidence" value="ECO:0007669"/>
    <property type="project" value="UniProtKB-KW"/>
</dbReference>
<dbReference type="InterPro" id="IPR004843">
    <property type="entry name" value="Calcineurin-like_PHP"/>
</dbReference>
<evidence type="ECO:0008006" key="8">
    <source>
        <dbReference type="Google" id="ProtNLM"/>
    </source>
</evidence>
<evidence type="ECO:0000259" key="5">
    <source>
        <dbReference type="Pfam" id="PF02872"/>
    </source>
</evidence>